<dbReference type="Pfam" id="PF14257">
    <property type="entry name" value="DUF4349"/>
    <property type="match status" value="1"/>
</dbReference>
<keyword evidence="3" id="KW-0812">Transmembrane</keyword>
<name>A0A510UQZ8_9CELL</name>
<keyword evidence="6" id="KW-1185">Reference proteome</keyword>
<evidence type="ECO:0000256" key="2">
    <source>
        <dbReference type="SAM" id="MobiDB-lite"/>
    </source>
</evidence>
<sequence>MLVGLLLAGCSASAESGDQAPAGGVAADTDGGGSDKGAQDESAPGGTSGTSNEARLVVQTGTVWVESEDPIATARALVAHVEGAGGRIDSRSEQAASETEVAVSSMTVRVPADKVSSTIDKLKQLAQVTSMDLQVEDVTDAAQDLDARIHALELSVERMETLMEGATSTRELLEAETALSSRQAELESLQSERARLQGRVSLSTLEVTISGPGTLEPQEEEQSDTFLSGLEAGWEALVTTISVTLVVLGALLPWLVVAGLVALVVVAVRRRRRRPAPPAPEEREPVAVGAPDPSGPNASREG</sequence>
<feature type="coiled-coil region" evidence="1">
    <location>
        <begin position="142"/>
        <end position="199"/>
    </location>
</feature>
<keyword evidence="3" id="KW-0472">Membrane</keyword>
<dbReference type="AlphaFoldDB" id="A0A510UQZ8"/>
<dbReference type="Proteomes" id="UP000321386">
    <property type="component" value="Unassembled WGS sequence"/>
</dbReference>
<reference evidence="5 6" key="1">
    <citation type="submission" date="2019-07" db="EMBL/GenBank/DDBJ databases">
        <title>Whole genome shotgun sequence of Cellulomonas persica NBRC 101101.</title>
        <authorList>
            <person name="Hosoyama A."/>
            <person name="Uohara A."/>
            <person name="Ohji S."/>
            <person name="Ichikawa N."/>
        </authorList>
    </citation>
    <scope>NUCLEOTIDE SEQUENCE [LARGE SCALE GENOMIC DNA]</scope>
    <source>
        <strain evidence="5 6">NBRC 101101</strain>
    </source>
</reference>
<organism evidence="5 6">
    <name type="scientific">Cellulomonas persica</name>
    <dbReference type="NCBI Taxonomy" id="76861"/>
    <lineage>
        <taxon>Bacteria</taxon>
        <taxon>Bacillati</taxon>
        <taxon>Actinomycetota</taxon>
        <taxon>Actinomycetes</taxon>
        <taxon>Micrococcales</taxon>
        <taxon>Cellulomonadaceae</taxon>
        <taxon>Cellulomonas</taxon>
    </lineage>
</organism>
<feature type="transmembrane region" description="Helical" evidence="3">
    <location>
        <begin position="245"/>
        <end position="268"/>
    </location>
</feature>
<evidence type="ECO:0000313" key="6">
    <source>
        <dbReference type="Proteomes" id="UP000321386"/>
    </source>
</evidence>
<feature type="region of interest" description="Disordered" evidence="2">
    <location>
        <begin position="273"/>
        <end position="302"/>
    </location>
</feature>
<evidence type="ECO:0000256" key="1">
    <source>
        <dbReference type="SAM" id="Coils"/>
    </source>
</evidence>
<protein>
    <recommendedName>
        <fullName evidence="4">DUF4349 domain-containing protein</fullName>
    </recommendedName>
</protein>
<gene>
    <name evidence="5" type="ORF">CPE01_08150</name>
</gene>
<dbReference type="EMBL" id="BJUA01000003">
    <property type="protein sequence ID" value="GEK17082.1"/>
    <property type="molecule type" value="Genomic_DNA"/>
</dbReference>
<feature type="domain" description="DUF4349" evidence="4">
    <location>
        <begin position="55"/>
        <end position="265"/>
    </location>
</feature>
<dbReference type="InterPro" id="IPR025645">
    <property type="entry name" value="DUF4349"/>
</dbReference>
<feature type="region of interest" description="Disordered" evidence="2">
    <location>
        <begin position="13"/>
        <end position="53"/>
    </location>
</feature>
<comment type="caution">
    <text evidence="5">The sequence shown here is derived from an EMBL/GenBank/DDBJ whole genome shotgun (WGS) entry which is preliminary data.</text>
</comment>
<proteinExistence type="predicted"/>
<evidence type="ECO:0000259" key="4">
    <source>
        <dbReference type="Pfam" id="PF14257"/>
    </source>
</evidence>
<accession>A0A510UQZ8</accession>
<evidence type="ECO:0000256" key="3">
    <source>
        <dbReference type="SAM" id="Phobius"/>
    </source>
</evidence>
<keyword evidence="3" id="KW-1133">Transmembrane helix</keyword>
<keyword evidence="1" id="KW-0175">Coiled coil</keyword>
<evidence type="ECO:0000313" key="5">
    <source>
        <dbReference type="EMBL" id="GEK17082.1"/>
    </source>
</evidence>